<dbReference type="SMART" id="SM00327">
    <property type="entry name" value="VWA"/>
    <property type="match status" value="1"/>
</dbReference>
<dbReference type="PANTHER" id="PTHR45737:SF6">
    <property type="entry name" value="VON WILLEBRAND FACTOR A DOMAIN-CONTAINING PROTEIN 5A"/>
    <property type="match status" value="1"/>
</dbReference>
<dbReference type="Proteomes" id="UP000007519">
    <property type="component" value="Chromosome"/>
</dbReference>
<dbReference type="HOGENOM" id="CLU_011139_2_0_10"/>
<organism evidence="3 4">
    <name type="scientific">Saprospira grandis (strain Lewin)</name>
    <dbReference type="NCBI Taxonomy" id="984262"/>
    <lineage>
        <taxon>Bacteria</taxon>
        <taxon>Pseudomonadati</taxon>
        <taxon>Bacteroidota</taxon>
        <taxon>Saprospiria</taxon>
        <taxon>Saprospirales</taxon>
        <taxon>Saprospiraceae</taxon>
        <taxon>Saprospira</taxon>
    </lineage>
</organism>
<dbReference type="InterPro" id="IPR013694">
    <property type="entry name" value="VIT"/>
</dbReference>
<gene>
    <name evidence="3" type="ordered locus">SGRA_0350</name>
</gene>
<sequence length="728" mass="83557">MSFCLLLLSLPIWASGFLIVMPDGSGNGRQVLFPLENRSTQVEVEVSDFMASTSIKQSFYNPTNSRLEAYFLFPVPKEVVIQRFAMTVNGKMQEAELLDAKKAKQIYEQIVRQAKDPALLEYYNQELFKVRIFPIEPRSEQKIELTYHQALKKDDGGLSYRLPMNSAKFSAKPIQNISLRLKLKNQQAIKNVYSPSHEIELIRKGEKAASVGFEQKNVRPDRDFELYWRAEDKAISSSLLQYQKGKEDGYFFLNLSPGWTDPKAVMAKDVVFVFDKSGSMSGKKMEQAQKALKFCVDNLGPEDRFELIPYSTEAQSLFGQLKSNSKTNREEAKEYIDELRAIGGTNIEEALQMALDRKEKKAKRPFFVIFMTDGKPTIGEIEPQALLDKLAGYQKDQVRIFTFGIGSDINTKLLDQMTEMSKGYRDYALEDEDLELKLSNFYLKAASPVLSNIELVFDKNVKVEQLYPRKTEDLFRGESLNIMGRYKGEGPAKLQLKALVNGEEKTFEFQLDFKKKQEEHSFIPDLWALRAVGYLLDQIRFNGEQEELKQEVIRLAKKHGIITPYTSYLIVEDQPIATNPGIRPIPRRAPQVFQEELDDQLQRDAAQGLKESSGTASVRASRRFKKMNQAQNMAEMEQERAELNNKDLAQDNASAIVNRSGRALYRQGNNWVDANYLLLDKAPKNLRRVAFNSKEYFKLLQEDGLQDILALGNNITFEWKEEWIEIYE</sequence>
<name>H6L7Q7_SAPGL</name>
<dbReference type="EMBL" id="CP002831">
    <property type="protein sequence ID" value="AFC23089.1"/>
    <property type="molecule type" value="Genomic_DNA"/>
</dbReference>
<reference evidence="3 4" key="1">
    <citation type="journal article" date="2012" name="Stand. Genomic Sci.">
        <title>Complete genome sequencing and analysis of Saprospira grandis str. Lewin, a predatory marine bacterium.</title>
        <authorList>
            <person name="Saw J.H."/>
            <person name="Yuryev A."/>
            <person name="Kanbe M."/>
            <person name="Hou S."/>
            <person name="Young A.G."/>
            <person name="Aizawa S."/>
            <person name="Alam M."/>
        </authorList>
    </citation>
    <scope>NUCLEOTIDE SEQUENCE [LARGE SCALE GENOMIC DNA]</scope>
    <source>
        <strain evidence="3 4">Lewin</strain>
    </source>
</reference>
<keyword evidence="4" id="KW-1185">Reference proteome</keyword>
<proteinExistence type="predicted"/>
<dbReference type="Pfam" id="PF08487">
    <property type="entry name" value="VIT"/>
    <property type="match status" value="1"/>
</dbReference>
<evidence type="ECO:0000259" key="1">
    <source>
        <dbReference type="PROSITE" id="PS50234"/>
    </source>
</evidence>
<accession>H6L7Q7</accession>
<protein>
    <submittedName>
        <fullName evidence="3">Vault protein, inter-alpha-trypsin domain-containing protein</fullName>
    </submittedName>
</protein>
<dbReference type="Pfam" id="PF13768">
    <property type="entry name" value="VWA_3"/>
    <property type="match status" value="1"/>
</dbReference>
<feature type="domain" description="VIT" evidence="2">
    <location>
        <begin position="21"/>
        <end position="149"/>
    </location>
</feature>
<dbReference type="InterPro" id="IPR002035">
    <property type="entry name" value="VWF_A"/>
</dbReference>
<evidence type="ECO:0000313" key="4">
    <source>
        <dbReference type="Proteomes" id="UP000007519"/>
    </source>
</evidence>
<dbReference type="SUPFAM" id="SSF53300">
    <property type="entry name" value="vWA-like"/>
    <property type="match status" value="1"/>
</dbReference>
<dbReference type="OrthoDB" id="9784383at2"/>
<feature type="domain" description="VWFA" evidence="1">
    <location>
        <begin position="269"/>
        <end position="453"/>
    </location>
</feature>
<evidence type="ECO:0000259" key="2">
    <source>
        <dbReference type="PROSITE" id="PS51468"/>
    </source>
</evidence>
<dbReference type="KEGG" id="sgn:SGRA_0350"/>
<dbReference type="PROSITE" id="PS50234">
    <property type="entry name" value="VWFA"/>
    <property type="match status" value="1"/>
</dbReference>
<dbReference type="Gene3D" id="3.40.50.410">
    <property type="entry name" value="von Willebrand factor, type A domain"/>
    <property type="match status" value="1"/>
</dbReference>
<dbReference type="AlphaFoldDB" id="H6L7Q7"/>
<evidence type="ECO:0000313" key="3">
    <source>
        <dbReference type="EMBL" id="AFC23089.1"/>
    </source>
</evidence>
<dbReference type="InterPro" id="IPR036465">
    <property type="entry name" value="vWFA_dom_sf"/>
</dbReference>
<dbReference type="PANTHER" id="PTHR45737">
    <property type="entry name" value="VON WILLEBRAND FACTOR A DOMAIN-CONTAINING PROTEIN 5A"/>
    <property type="match status" value="1"/>
</dbReference>
<dbReference type="SMART" id="SM00609">
    <property type="entry name" value="VIT"/>
    <property type="match status" value="1"/>
</dbReference>
<dbReference type="PROSITE" id="PS51468">
    <property type="entry name" value="VIT"/>
    <property type="match status" value="1"/>
</dbReference>
<dbReference type="eggNOG" id="COG2304">
    <property type="taxonomic scope" value="Bacteria"/>
</dbReference>